<dbReference type="InterPro" id="IPR029016">
    <property type="entry name" value="GAF-like_dom_sf"/>
</dbReference>
<feature type="transmembrane region" description="Helical" evidence="10">
    <location>
        <begin position="50"/>
        <end position="71"/>
    </location>
</feature>
<keyword evidence="5" id="KW-0547">Nucleotide-binding</keyword>
<evidence type="ECO:0000256" key="4">
    <source>
        <dbReference type="ARBA" id="ARBA00022679"/>
    </source>
</evidence>
<evidence type="ECO:0000259" key="11">
    <source>
        <dbReference type="PROSITE" id="PS50109"/>
    </source>
</evidence>
<dbReference type="Pfam" id="PF16927">
    <property type="entry name" value="HisKA_7TM"/>
    <property type="match status" value="1"/>
</dbReference>
<protein>
    <recommendedName>
        <fullName evidence="2">histidine kinase</fullName>
        <ecNumber evidence="2">2.7.13.3</ecNumber>
    </recommendedName>
</protein>
<dbReference type="EMBL" id="PCVY01000003">
    <property type="protein sequence ID" value="PIQ87546.1"/>
    <property type="molecule type" value="Genomic_DNA"/>
</dbReference>
<dbReference type="Gene3D" id="3.30.450.40">
    <property type="match status" value="1"/>
</dbReference>
<gene>
    <name evidence="12" type="ORF">COV74_00295</name>
</gene>
<feature type="transmembrane region" description="Helical" evidence="10">
    <location>
        <begin position="222"/>
        <end position="240"/>
    </location>
</feature>
<dbReference type="PANTHER" id="PTHR43065">
    <property type="entry name" value="SENSOR HISTIDINE KINASE"/>
    <property type="match status" value="1"/>
</dbReference>
<dbReference type="Pfam" id="PF02518">
    <property type="entry name" value="HATPase_c"/>
    <property type="match status" value="1"/>
</dbReference>
<evidence type="ECO:0000256" key="7">
    <source>
        <dbReference type="ARBA" id="ARBA00022840"/>
    </source>
</evidence>
<dbReference type="PROSITE" id="PS50109">
    <property type="entry name" value="HIS_KIN"/>
    <property type="match status" value="1"/>
</dbReference>
<evidence type="ECO:0000256" key="9">
    <source>
        <dbReference type="SAM" id="MobiDB-lite"/>
    </source>
</evidence>
<dbReference type="PRINTS" id="PR00344">
    <property type="entry name" value="BCTRLSENSOR"/>
</dbReference>
<keyword evidence="6" id="KW-0418">Kinase</keyword>
<feature type="transmembrane region" description="Helical" evidence="10">
    <location>
        <begin position="278"/>
        <end position="298"/>
    </location>
</feature>
<keyword evidence="10" id="KW-0472">Membrane</keyword>
<dbReference type="InterPro" id="IPR031621">
    <property type="entry name" value="HisKA_7TM"/>
</dbReference>
<dbReference type="EC" id="2.7.13.3" evidence="2"/>
<name>A0A2H0LT53_9BACT</name>
<feature type="domain" description="Histidine kinase" evidence="11">
    <location>
        <begin position="579"/>
        <end position="826"/>
    </location>
</feature>
<feature type="transmembrane region" description="Helical" evidence="10">
    <location>
        <begin position="252"/>
        <end position="272"/>
    </location>
</feature>
<evidence type="ECO:0000313" key="12">
    <source>
        <dbReference type="EMBL" id="PIQ87546.1"/>
    </source>
</evidence>
<comment type="caution">
    <text evidence="12">The sequence shown here is derived from an EMBL/GenBank/DDBJ whole genome shotgun (WGS) entry which is preliminary data.</text>
</comment>
<dbReference type="SMART" id="SM00387">
    <property type="entry name" value="HATPase_c"/>
    <property type="match status" value="1"/>
</dbReference>
<feature type="region of interest" description="Disordered" evidence="9">
    <location>
        <begin position="533"/>
        <end position="554"/>
    </location>
</feature>
<dbReference type="GO" id="GO:0000160">
    <property type="term" value="P:phosphorelay signal transduction system"/>
    <property type="evidence" value="ECO:0007669"/>
    <property type="project" value="UniProtKB-KW"/>
</dbReference>
<feature type="transmembrane region" description="Helical" evidence="10">
    <location>
        <begin position="20"/>
        <end position="38"/>
    </location>
</feature>
<evidence type="ECO:0000256" key="5">
    <source>
        <dbReference type="ARBA" id="ARBA00022741"/>
    </source>
</evidence>
<dbReference type="CDD" id="cd00075">
    <property type="entry name" value="HATPase"/>
    <property type="match status" value="1"/>
</dbReference>
<evidence type="ECO:0000256" key="6">
    <source>
        <dbReference type="ARBA" id="ARBA00022777"/>
    </source>
</evidence>
<dbReference type="PANTHER" id="PTHR43065:SF10">
    <property type="entry name" value="PEROXIDE STRESS-ACTIVATED HISTIDINE KINASE MAK3"/>
    <property type="match status" value="1"/>
</dbReference>
<proteinExistence type="predicted"/>
<evidence type="ECO:0000256" key="8">
    <source>
        <dbReference type="ARBA" id="ARBA00023012"/>
    </source>
</evidence>
<dbReference type="AlphaFoldDB" id="A0A2H0LT53"/>
<feature type="transmembrane region" description="Helical" evidence="10">
    <location>
        <begin position="155"/>
        <end position="178"/>
    </location>
</feature>
<dbReference type="Gene3D" id="3.30.565.10">
    <property type="entry name" value="Histidine kinase-like ATPase, C-terminal domain"/>
    <property type="match status" value="1"/>
</dbReference>
<keyword evidence="3" id="KW-0597">Phosphoprotein</keyword>
<keyword evidence="10" id="KW-0812">Transmembrane</keyword>
<feature type="transmembrane region" description="Helical" evidence="10">
    <location>
        <begin position="190"/>
        <end position="210"/>
    </location>
</feature>
<dbReference type="Proteomes" id="UP000230859">
    <property type="component" value="Unassembled WGS sequence"/>
</dbReference>
<dbReference type="InterPro" id="IPR036890">
    <property type="entry name" value="HATPase_C_sf"/>
</dbReference>
<evidence type="ECO:0000256" key="3">
    <source>
        <dbReference type="ARBA" id="ARBA00022553"/>
    </source>
</evidence>
<feature type="transmembrane region" description="Helical" evidence="10">
    <location>
        <begin position="114"/>
        <end position="135"/>
    </location>
</feature>
<dbReference type="SUPFAM" id="SSF55781">
    <property type="entry name" value="GAF domain-like"/>
    <property type="match status" value="2"/>
</dbReference>
<accession>A0A2H0LT53</accession>
<keyword evidence="7" id="KW-0067">ATP-binding</keyword>
<dbReference type="Gene3D" id="1.10.287.130">
    <property type="match status" value="1"/>
</dbReference>
<feature type="transmembrane region" description="Helical" evidence="10">
    <location>
        <begin position="83"/>
        <end position="102"/>
    </location>
</feature>
<dbReference type="GO" id="GO:0005524">
    <property type="term" value="F:ATP binding"/>
    <property type="evidence" value="ECO:0007669"/>
    <property type="project" value="UniProtKB-KW"/>
</dbReference>
<organism evidence="12 13">
    <name type="scientific">Candidatus Abzuiibacterium crystallinum</name>
    <dbReference type="NCBI Taxonomy" id="1974748"/>
    <lineage>
        <taxon>Bacteria</taxon>
        <taxon>Pseudomonadati</taxon>
        <taxon>Candidatus Omnitrophota</taxon>
        <taxon>Candidatus Abzuiibacterium</taxon>
    </lineage>
</organism>
<keyword evidence="4" id="KW-0808">Transferase</keyword>
<dbReference type="InterPro" id="IPR004358">
    <property type="entry name" value="Sig_transdc_His_kin-like_C"/>
</dbReference>
<dbReference type="InterPro" id="IPR005467">
    <property type="entry name" value="His_kinase_dom"/>
</dbReference>
<evidence type="ECO:0000256" key="2">
    <source>
        <dbReference type="ARBA" id="ARBA00012438"/>
    </source>
</evidence>
<keyword evidence="10" id="KW-1133">Transmembrane helix</keyword>
<evidence type="ECO:0000256" key="10">
    <source>
        <dbReference type="SAM" id="Phobius"/>
    </source>
</evidence>
<dbReference type="SUPFAM" id="SSF55874">
    <property type="entry name" value="ATPase domain of HSP90 chaperone/DNA topoisomerase II/histidine kinase"/>
    <property type="match status" value="1"/>
</dbReference>
<reference evidence="12 13" key="1">
    <citation type="submission" date="2017-09" db="EMBL/GenBank/DDBJ databases">
        <title>Depth-based differentiation of microbial function through sediment-hosted aquifers and enrichment of novel symbionts in the deep terrestrial subsurface.</title>
        <authorList>
            <person name="Probst A.J."/>
            <person name="Ladd B."/>
            <person name="Jarett J.K."/>
            <person name="Geller-Mcgrath D.E."/>
            <person name="Sieber C.M."/>
            <person name="Emerson J.B."/>
            <person name="Anantharaman K."/>
            <person name="Thomas B.C."/>
            <person name="Malmstrom R."/>
            <person name="Stieglmeier M."/>
            <person name="Klingl A."/>
            <person name="Woyke T."/>
            <person name="Ryan C.M."/>
            <person name="Banfield J.F."/>
        </authorList>
    </citation>
    <scope>NUCLEOTIDE SEQUENCE [LARGE SCALE GENOMIC DNA]</scope>
    <source>
        <strain evidence="12">CG11_big_fil_rev_8_21_14_0_20_45_26</strain>
    </source>
</reference>
<dbReference type="GO" id="GO:0004673">
    <property type="term" value="F:protein histidine kinase activity"/>
    <property type="evidence" value="ECO:0007669"/>
    <property type="project" value="UniProtKB-EC"/>
</dbReference>
<dbReference type="InterPro" id="IPR003594">
    <property type="entry name" value="HATPase_dom"/>
</dbReference>
<evidence type="ECO:0000256" key="1">
    <source>
        <dbReference type="ARBA" id="ARBA00000085"/>
    </source>
</evidence>
<comment type="catalytic activity">
    <reaction evidence="1">
        <text>ATP + protein L-histidine = ADP + protein N-phospho-L-histidine.</text>
        <dbReference type="EC" id="2.7.13.3"/>
    </reaction>
</comment>
<evidence type="ECO:0000313" key="13">
    <source>
        <dbReference type="Proteomes" id="UP000230859"/>
    </source>
</evidence>
<keyword evidence="8" id="KW-0902">Two-component regulatory system</keyword>
<sequence length="835" mass="95228">MEVDQKRKLSLEILPSHHYQFSALLTSIASLSLVVLVYKKGVRKELRDKFSLYYFALFAWSFSVFLTTSIYNYELSYFFCQTTHIAAIFIPVFFLHFTYAYLDRDKSRIAQVILWIFYLLAVFFFVVVIFFRALFFDGISPKLSFPYFPNAGIFYTPWVISFAAAVFIAHLALFHALLQSSGLKKKQIRFFFIANLIGYFGGIGCFLPVYDLSMFPFPYGPYGVLLLSFVSGYAVLKHRLIDLKILIKRTIVFAFLFGAIMAIFSFVVFVFQNLLSKYMAANPFFSAAIAVVLIIVIYDNVRNFLIQMTDKFLFQKKLDYRVLLKEASEYLAHVDSLKQQSRLIVAFLIKKARIANASVFVFSGIDQQLRLRASRPIVLDSSLKVIRLTHPLIQYFYKVRAPVDLTLLRLAFEHEEVGSKKMELKEIIQLASLFKAEAAIPCFGGEAAEDVRKKEPHLRGFLFLGHQKSDEPYTKEDLDVFFTLAQESSIAFENARLYDEAVERRKALEKTNEELVKVQNQLIHALKEEEDARRQAQEARTATEEMNRELSETNEKLRTTQASLIVAEKNATMVGMAKAIGHEVNNPLTVVRLWTSKIFSTHLKKCYALLDKIPPDTPNGDLNKLKKILTDIENDSKRVHRGADRINDAVHTLTNILKDSKGKMTRLSLTVLVREGIEASRFSTYEENLSTCEIIEKIVPNVVIMGNQDQLLQVFVNLIKNAFEAMGNQKERRIEIRGDFDPNDPKLARLEFSDNGPGIPEGIRAEIWKQDFSTKTKKSDTIGAAGQGQGLFICKHIVESIHKGEITLESEAEKGTTFILKLPLADDRHDKPSGS</sequence>